<dbReference type="AlphaFoldDB" id="A0A2S0WL69"/>
<accession>A0A2S0WL69</accession>
<organism evidence="4 5">
    <name type="scientific">Aeromicrobium chenweiae</name>
    <dbReference type="NCBI Taxonomy" id="2079793"/>
    <lineage>
        <taxon>Bacteria</taxon>
        <taxon>Bacillati</taxon>
        <taxon>Actinomycetota</taxon>
        <taxon>Actinomycetes</taxon>
        <taxon>Propionibacteriales</taxon>
        <taxon>Nocardioidaceae</taxon>
        <taxon>Aeromicrobium</taxon>
    </lineage>
</organism>
<dbReference type="PROSITE" id="PS01124">
    <property type="entry name" value="HTH_ARAC_FAMILY_2"/>
    <property type="match status" value="1"/>
</dbReference>
<keyword evidence="5" id="KW-1185">Reference proteome</keyword>
<gene>
    <name evidence="4" type="ORF">C3E78_07665</name>
</gene>
<evidence type="ECO:0000256" key="2">
    <source>
        <dbReference type="ARBA" id="ARBA00023125"/>
    </source>
</evidence>
<dbReference type="KEGG" id="aez:C3E78_07665"/>
<dbReference type="InterPro" id="IPR050204">
    <property type="entry name" value="AraC_XylS_family_regulators"/>
</dbReference>
<dbReference type="GO" id="GO:0003700">
    <property type="term" value="F:DNA-binding transcription factor activity"/>
    <property type="evidence" value="ECO:0007669"/>
    <property type="project" value="InterPro"/>
</dbReference>
<evidence type="ECO:0000256" key="3">
    <source>
        <dbReference type="ARBA" id="ARBA00023163"/>
    </source>
</evidence>
<evidence type="ECO:0000313" key="4">
    <source>
        <dbReference type="EMBL" id="AWB92085.1"/>
    </source>
</evidence>
<dbReference type="SUPFAM" id="SSF46689">
    <property type="entry name" value="Homeodomain-like"/>
    <property type="match status" value="2"/>
</dbReference>
<dbReference type="SMART" id="SM00342">
    <property type="entry name" value="HTH_ARAC"/>
    <property type="match status" value="1"/>
</dbReference>
<dbReference type="Gene3D" id="1.10.10.60">
    <property type="entry name" value="Homeodomain-like"/>
    <property type="match status" value="2"/>
</dbReference>
<evidence type="ECO:0000313" key="5">
    <source>
        <dbReference type="Proteomes" id="UP000244384"/>
    </source>
</evidence>
<accession>A0A5F2ETE0</accession>
<dbReference type="Proteomes" id="UP000244384">
    <property type="component" value="Chromosome"/>
</dbReference>
<protein>
    <submittedName>
        <fullName evidence="4">Uncharacterized protein</fullName>
    </submittedName>
</protein>
<dbReference type="InterPro" id="IPR018060">
    <property type="entry name" value="HTH_AraC"/>
</dbReference>
<reference evidence="5" key="1">
    <citation type="submission" date="2018-01" db="EMBL/GenBank/DDBJ databases">
        <authorList>
            <person name="Li J."/>
        </authorList>
    </citation>
    <scope>NUCLEOTIDE SEQUENCE [LARGE SCALE GENOMIC DNA]</scope>
    <source>
        <strain evidence="5">592</strain>
    </source>
</reference>
<dbReference type="OrthoDB" id="241790at2"/>
<dbReference type="PANTHER" id="PTHR46796:SF13">
    <property type="entry name" value="HTH-TYPE TRANSCRIPTIONAL ACTIVATOR RHAS"/>
    <property type="match status" value="1"/>
</dbReference>
<keyword evidence="2" id="KW-0238">DNA-binding</keyword>
<sequence length="92" mass="10262">MGGVKAADAPSSTQEQWTVDSLAAIAGRSRAAFARRFTDLVGQPPLAYLRWWRPTYAGCLLRSEDWTLREVAARTGYLSEFAFGRAFRRGYG</sequence>
<dbReference type="Pfam" id="PF12833">
    <property type="entry name" value="HTH_18"/>
    <property type="match status" value="1"/>
</dbReference>
<dbReference type="InterPro" id="IPR009057">
    <property type="entry name" value="Homeodomain-like_sf"/>
</dbReference>
<keyword evidence="3" id="KW-0804">Transcription</keyword>
<dbReference type="GO" id="GO:0043565">
    <property type="term" value="F:sequence-specific DNA binding"/>
    <property type="evidence" value="ECO:0007669"/>
    <property type="project" value="InterPro"/>
</dbReference>
<dbReference type="EMBL" id="CP026952">
    <property type="protein sequence ID" value="AWB92085.1"/>
    <property type="molecule type" value="Genomic_DNA"/>
</dbReference>
<name>A0A2S0WL69_9ACTN</name>
<proteinExistence type="predicted"/>
<evidence type="ECO:0000256" key="1">
    <source>
        <dbReference type="ARBA" id="ARBA00023015"/>
    </source>
</evidence>
<dbReference type="PANTHER" id="PTHR46796">
    <property type="entry name" value="HTH-TYPE TRANSCRIPTIONAL ACTIVATOR RHAS-RELATED"/>
    <property type="match status" value="1"/>
</dbReference>
<keyword evidence="1" id="KW-0805">Transcription regulation</keyword>